<dbReference type="PROSITE" id="PS00059">
    <property type="entry name" value="ADH_ZINC"/>
    <property type="match status" value="1"/>
</dbReference>
<dbReference type="InterPro" id="IPR047109">
    <property type="entry name" value="CAD-like"/>
</dbReference>
<dbReference type="SUPFAM" id="SSF50129">
    <property type="entry name" value="GroES-like"/>
    <property type="match status" value="1"/>
</dbReference>
<evidence type="ECO:0000256" key="2">
    <source>
        <dbReference type="ARBA" id="ARBA00022723"/>
    </source>
</evidence>
<dbReference type="InterPro" id="IPR013154">
    <property type="entry name" value="ADH-like_N"/>
</dbReference>
<dbReference type="SMART" id="SM00829">
    <property type="entry name" value="PKS_ER"/>
    <property type="match status" value="1"/>
</dbReference>
<comment type="similarity">
    <text evidence="5">Belongs to the zinc-containing alcohol dehydrogenase family.</text>
</comment>
<keyword evidence="3 5" id="KW-0862">Zinc</keyword>
<dbReference type="PANTHER" id="PTHR42683">
    <property type="entry name" value="ALDEHYDE REDUCTASE"/>
    <property type="match status" value="1"/>
</dbReference>
<organism evidence="7 8">
    <name type="scientific">Algimonas porphyrae</name>
    <dbReference type="NCBI Taxonomy" id="1128113"/>
    <lineage>
        <taxon>Bacteria</taxon>
        <taxon>Pseudomonadati</taxon>
        <taxon>Pseudomonadota</taxon>
        <taxon>Alphaproteobacteria</taxon>
        <taxon>Maricaulales</taxon>
        <taxon>Robiginitomaculaceae</taxon>
        <taxon>Algimonas</taxon>
    </lineage>
</organism>
<protein>
    <submittedName>
        <fullName evidence="7">NADP-dependent alcohol dehydrogenase</fullName>
    </submittedName>
</protein>
<dbReference type="Pfam" id="PF00107">
    <property type="entry name" value="ADH_zinc_N"/>
    <property type="match status" value="1"/>
</dbReference>
<dbReference type="InterPro" id="IPR036291">
    <property type="entry name" value="NAD(P)-bd_dom_sf"/>
</dbReference>
<dbReference type="Proteomes" id="UP001161390">
    <property type="component" value="Unassembled WGS sequence"/>
</dbReference>
<dbReference type="SUPFAM" id="SSF51735">
    <property type="entry name" value="NAD(P)-binding Rossmann-fold domains"/>
    <property type="match status" value="1"/>
</dbReference>
<reference evidence="7" key="1">
    <citation type="journal article" date="2014" name="Int. J. Syst. Evol. Microbiol.">
        <title>Complete genome of a new Firmicutes species belonging to the dominant human colonic microbiota ('Ruminococcus bicirculans') reveals two chromosomes and a selective capacity to utilize plant glucans.</title>
        <authorList>
            <consortium name="NISC Comparative Sequencing Program"/>
            <person name="Wegmann U."/>
            <person name="Louis P."/>
            <person name="Goesmann A."/>
            <person name="Henrissat B."/>
            <person name="Duncan S.H."/>
            <person name="Flint H.J."/>
        </authorList>
    </citation>
    <scope>NUCLEOTIDE SEQUENCE</scope>
    <source>
        <strain evidence="7">NBRC 108216</strain>
    </source>
</reference>
<evidence type="ECO:0000256" key="3">
    <source>
        <dbReference type="ARBA" id="ARBA00022833"/>
    </source>
</evidence>
<keyword evidence="2 5" id="KW-0479">Metal-binding</keyword>
<dbReference type="CDD" id="cd05283">
    <property type="entry name" value="CAD1"/>
    <property type="match status" value="1"/>
</dbReference>
<comment type="cofactor">
    <cofactor evidence="1 5">
        <name>Zn(2+)</name>
        <dbReference type="ChEBI" id="CHEBI:29105"/>
    </cofactor>
</comment>
<evidence type="ECO:0000256" key="5">
    <source>
        <dbReference type="RuleBase" id="RU361277"/>
    </source>
</evidence>
<dbReference type="InterPro" id="IPR011032">
    <property type="entry name" value="GroES-like_sf"/>
</dbReference>
<dbReference type="RefSeq" id="WP_284374065.1">
    <property type="nucleotide sequence ID" value="NZ_BSNJ01000008.1"/>
</dbReference>
<keyword evidence="8" id="KW-1185">Reference proteome</keyword>
<evidence type="ECO:0000256" key="1">
    <source>
        <dbReference type="ARBA" id="ARBA00001947"/>
    </source>
</evidence>
<dbReference type="InterPro" id="IPR013149">
    <property type="entry name" value="ADH-like_C"/>
</dbReference>
<dbReference type="InterPro" id="IPR020843">
    <property type="entry name" value="ER"/>
</dbReference>
<evidence type="ECO:0000313" key="7">
    <source>
        <dbReference type="EMBL" id="GLQ21953.1"/>
    </source>
</evidence>
<dbReference type="InterPro" id="IPR002328">
    <property type="entry name" value="ADH_Zn_CS"/>
</dbReference>
<sequence length="355" mass="37622">MKSHGYAAHDQSGDFSPFSFERCDVTAANDVAIDILYCGICHSDLHFARNDWGMTVYPVVPGHEIIGRVTQVGDGVTKHKVGDMVAIGCMVDSCQTCDQCDVGDEQFCREGMTATYGWPDKISGGVTYGGFSTNMVAREEFVLALPSALDPARAAPLLCAGITVYSPLKRCGVSEGSRVAVVGLGGLGHMAVKIAAAMGAHVTMISRSPGKAEDAAQLGANSFLLSTDAAAMEMATGTFDVIIDTVPVQHDINPYTPLLDVKGELVLVGQIGPLAETDGATLIFGGKRVSGSFIGGIAETQEMLDFCAEHDVLPDVEMIDMDQVNEAFGRLDKADVRYRFVIDMASLTKPHSATS</sequence>
<dbReference type="Gene3D" id="3.40.50.720">
    <property type="entry name" value="NAD(P)-binding Rossmann-like Domain"/>
    <property type="match status" value="1"/>
</dbReference>
<evidence type="ECO:0000259" key="6">
    <source>
        <dbReference type="SMART" id="SM00829"/>
    </source>
</evidence>
<accession>A0ABQ5V535</accession>
<name>A0ABQ5V535_9PROT</name>
<dbReference type="Pfam" id="PF08240">
    <property type="entry name" value="ADH_N"/>
    <property type="match status" value="1"/>
</dbReference>
<evidence type="ECO:0000256" key="4">
    <source>
        <dbReference type="ARBA" id="ARBA00023002"/>
    </source>
</evidence>
<evidence type="ECO:0000313" key="8">
    <source>
        <dbReference type="Proteomes" id="UP001161390"/>
    </source>
</evidence>
<feature type="domain" description="Enoyl reductase (ER)" evidence="6">
    <location>
        <begin position="13"/>
        <end position="342"/>
    </location>
</feature>
<dbReference type="EMBL" id="BSNJ01000008">
    <property type="protein sequence ID" value="GLQ21953.1"/>
    <property type="molecule type" value="Genomic_DNA"/>
</dbReference>
<comment type="caution">
    <text evidence="7">The sequence shown here is derived from an EMBL/GenBank/DDBJ whole genome shotgun (WGS) entry which is preliminary data.</text>
</comment>
<reference evidence="7" key="2">
    <citation type="submission" date="2023-01" db="EMBL/GenBank/DDBJ databases">
        <title>Draft genome sequence of Algimonas porphyrae strain NBRC 108216.</title>
        <authorList>
            <person name="Sun Q."/>
            <person name="Mori K."/>
        </authorList>
    </citation>
    <scope>NUCLEOTIDE SEQUENCE</scope>
    <source>
        <strain evidence="7">NBRC 108216</strain>
    </source>
</reference>
<dbReference type="Gene3D" id="3.90.180.10">
    <property type="entry name" value="Medium-chain alcohol dehydrogenases, catalytic domain"/>
    <property type="match status" value="1"/>
</dbReference>
<keyword evidence="4" id="KW-0560">Oxidoreductase</keyword>
<proteinExistence type="inferred from homology"/>
<gene>
    <name evidence="7" type="ORF">GCM10007854_29080</name>
</gene>